<accession>A0ABS1QGI6</accession>
<reference evidence="1 2" key="1">
    <citation type="submission" date="2020-12" db="EMBL/GenBank/DDBJ databases">
        <title>Chryseobacterium endoalhailicus sp. nov., isolated from seed of leguminous plant.</title>
        <authorList>
            <person name="Zhang X."/>
        </authorList>
    </citation>
    <scope>NUCLEOTIDE SEQUENCE [LARGE SCALE GENOMIC DNA]</scope>
    <source>
        <strain evidence="1 2">L7</strain>
    </source>
</reference>
<dbReference type="Proteomes" id="UP000661696">
    <property type="component" value="Unassembled WGS sequence"/>
</dbReference>
<evidence type="ECO:0000313" key="1">
    <source>
        <dbReference type="EMBL" id="MBL1221721.1"/>
    </source>
</evidence>
<dbReference type="RefSeq" id="WP_202091608.1">
    <property type="nucleotide sequence ID" value="NZ_JAELVM010000002.1"/>
</dbReference>
<sequence>MMKIKVLDYFIINKSKPNQKNILDVHIIEEGLLINKNFINNEKKLSFVIRSVGHINPSVENYYPVTVEIDAGNDLKDYKDLIFTDSL</sequence>
<dbReference type="EMBL" id="JAELVM010000002">
    <property type="protein sequence ID" value="MBL1221721.1"/>
    <property type="molecule type" value="Genomic_DNA"/>
</dbReference>
<name>A0ABS1QGI6_9FLAO</name>
<organism evidence="1 2">
    <name type="scientific">Chryseobacterium endalhagicum</name>
    <dbReference type="NCBI Taxonomy" id="2797638"/>
    <lineage>
        <taxon>Bacteria</taxon>
        <taxon>Pseudomonadati</taxon>
        <taxon>Bacteroidota</taxon>
        <taxon>Flavobacteriia</taxon>
        <taxon>Flavobacteriales</taxon>
        <taxon>Weeksellaceae</taxon>
        <taxon>Chryseobacterium group</taxon>
        <taxon>Chryseobacterium</taxon>
    </lineage>
</organism>
<comment type="caution">
    <text evidence="1">The sequence shown here is derived from an EMBL/GenBank/DDBJ whole genome shotgun (WGS) entry which is preliminary data.</text>
</comment>
<proteinExistence type="predicted"/>
<protein>
    <submittedName>
        <fullName evidence="1">Uncharacterized protein</fullName>
    </submittedName>
</protein>
<keyword evidence="2" id="KW-1185">Reference proteome</keyword>
<evidence type="ECO:0000313" key="2">
    <source>
        <dbReference type="Proteomes" id="UP000661696"/>
    </source>
</evidence>
<gene>
    <name evidence="1" type="ORF">JET18_12795</name>
</gene>